<feature type="domain" description="MDMPI C-terminal" evidence="1">
    <location>
        <begin position="153"/>
        <end position="256"/>
    </location>
</feature>
<dbReference type="PANTHER" id="PTHR40758">
    <property type="entry name" value="CONSERVED PROTEIN"/>
    <property type="match status" value="1"/>
</dbReference>
<dbReference type="InterPro" id="IPR034660">
    <property type="entry name" value="DinB/YfiT-like"/>
</dbReference>
<reference evidence="3 4" key="1">
    <citation type="submission" date="2024-08" db="EMBL/GenBank/DDBJ databases">
        <title>Genome sequence of Streptomyces aureus CACIA-1.46HGO.</title>
        <authorList>
            <person name="Evangelista-Martinez Z."/>
        </authorList>
    </citation>
    <scope>NUCLEOTIDE SEQUENCE [LARGE SCALE GENOMIC DNA]</scope>
    <source>
        <strain evidence="3 4">CACIA-1.46HGO</strain>
    </source>
</reference>
<dbReference type="RefSeq" id="WP_372562618.1">
    <property type="nucleotide sequence ID" value="NZ_JBGOSP010000005.1"/>
</dbReference>
<gene>
    <name evidence="3" type="ORF">ACEG43_13100</name>
</gene>
<accession>A0ABV4SGT0</accession>
<dbReference type="Pfam" id="PF11716">
    <property type="entry name" value="MDMPI_N"/>
    <property type="match status" value="1"/>
</dbReference>
<dbReference type="InterPro" id="IPR017517">
    <property type="entry name" value="Maleyloyr_isom"/>
</dbReference>
<proteinExistence type="predicted"/>
<dbReference type="Proteomes" id="UP001571476">
    <property type="component" value="Unassembled WGS sequence"/>
</dbReference>
<dbReference type="NCBIfam" id="TIGR03083">
    <property type="entry name" value="maleylpyruvate isomerase family mycothiol-dependent enzyme"/>
    <property type="match status" value="1"/>
</dbReference>
<evidence type="ECO:0000259" key="1">
    <source>
        <dbReference type="Pfam" id="PF07398"/>
    </source>
</evidence>
<comment type="caution">
    <text evidence="3">The sequence shown here is derived from an EMBL/GenBank/DDBJ whole genome shotgun (WGS) entry which is preliminary data.</text>
</comment>
<organism evidence="3 4">
    <name type="scientific">Streptomyces aureus</name>
    <dbReference type="NCBI Taxonomy" id="193461"/>
    <lineage>
        <taxon>Bacteria</taxon>
        <taxon>Bacillati</taxon>
        <taxon>Actinomycetota</taxon>
        <taxon>Actinomycetes</taxon>
        <taxon>Kitasatosporales</taxon>
        <taxon>Streptomycetaceae</taxon>
        <taxon>Streptomyces</taxon>
    </lineage>
</organism>
<keyword evidence="3" id="KW-0413">Isomerase</keyword>
<dbReference type="InterPro" id="IPR010872">
    <property type="entry name" value="MDMPI_C-term_domain"/>
</dbReference>
<protein>
    <submittedName>
        <fullName evidence="3">Maleylpyruvate isomerase family mycothiol-dependent enzyme</fullName>
    </submittedName>
</protein>
<name>A0ABV4SGT0_9ACTN</name>
<dbReference type="PANTHER" id="PTHR40758:SF1">
    <property type="entry name" value="CONSERVED PROTEIN"/>
    <property type="match status" value="1"/>
</dbReference>
<dbReference type="SUPFAM" id="SSF109854">
    <property type="entry name" value="DinB/YfiT-like putative metalloenzymes"/>
    <property type="match status" value="1"/>
</dbReference>
<keyword evidence="4" id="KW-1185">Reference proteome</keyword>
<evidence type="ECO:0000313" key="3">
    <source>
        <dbReference type="EMBL" id="MFA3837107.1"/>
    </source>
</evidence>
<dbReference type="EMBL" id="JBGOSP010000005">
    <property type="protein sequence ID" value="MFA3837107.1"/>
    <property type="molecule type" value="Genomic_DNA"/>
</dbReference>
<dbReference type="Pfam" id="PF07398">
    <property type="entry name" value="MDMPI_C"/>
    <property type="match status" value="1"/>
</dbReference>
<dbReference type="InterPro" id="IPR024344">
    <property type="entry name" value="MDMPI_metal-binding"/>
</dbReference>
<sequence>MTTTLEFADLLQLIDERSTAFRAAVASAPSLDVQVPTCPEWTLFDLAQHIGEGRRDWAATVAAGPAPAKSAVEGAPAAPREREALPAWLAESTEQLLDALREAGPDRGCWTWWGASQSPQTCGAVARHQLQQLAVHTYDAQVTVGAPEPLPDEVALDGVEEFLFTCVATTSAWPHKPTAFDFHATEGHSWRLTVDGDGARSTRISAPGTTPVAAADEGPNAAGVSVRGTASELVLFVYDRIPADSLKLDGDRGLFDLLQAWEPEE</sequence>
<evidence type="ECO:0000259" key="2">
    <source>
        <dbReference type="Pfam" id="PF11716"/>
    </source>
</evidence>
<dbReference type="Gene3D" id="1.20.120.450">
    <property type="entry name" value="dinb family like domain"/>
    <property type="match status" value="1"/>
</dbReference>
<feature type="domain" description="Mycothiol-dependent maleylpyruvate isomerase metal-binding" evidence="2">
    <location>
        <begin position="13"/>
        <end position="141"/>
    </location>
</feature>
<dbReference type="GO" id="GO:0016853">
    <property type="term" value="F:isomerase activity"/>
    <property type="evidence" value="ECO:0007669"/>
    <property type="project" value="UniProtKB-KW"/>
</dbReference>
<evidence type="ECO:0000313" key="4">
    <source>
        <dbReference type="Proteomes" id="UP001571476"/>
    </source>
</evidence>